<dbReference type="GO" id="GO:0098560">
    <property type="term" value="C:cytoplasmic side of late endosome membrane"/>
    <property type="evidence" value="ECO:0007669"/>
    <property type="project" value="TreeGrafter"/>
</dbReference>
<keyword evidence="5" id="KW-0479">Metal-binding</keyword>
<evidence type="ECO:0000256" key="1">
    <source>
        <dbReference type="ARBA" id="ARBA00004125"/>
    </source>
</evidence>
<sequence length="165" mass="17579">MEKGYPMNDASPPYPGPPVNYGGVATDQIPQPGMYPPPSGYPAATGLPQPGFQPGPYQIGPQPVVYPPPPQNISVQGGPLPVVTHVVMAPGLTDAGGPTVCPHCQQTVVTRTETNSGLLTWLICGSLFIVGCWPCCLIPFCVDPCKDVEHHCPNCNNIIYIYKRL</sequence>
<dbReference type="InterPro" id="IPR006629">
    <property type="entry name" value="LITAF"/>
</dbReference>
<dbReference type="Bgee" id="ENSELUG00000016701">
    <property type="expression patterns" value="Expressed in head kidney and 14 other cell types or tissues"/>
</dbReference>
<dbReference type="PROSITE" id="PS51837">
    <property type="entry name" value="LITAF"/>
    <property type="match status" value="1"/>
</dbReference>
<dbReference type="Pfam" id="PF10601">
    <property type="entry name" value="zf-LITAF-like"/>
    <property type="match status" value="1"/>
</dbReference>
<dbReference type="GO" id="GO:0005634">
    <property type="term" value="C:nucleus"/>
    <property type="evidence" value="ECO:0007669"/>
    <property type="project" value="TreeGrafter"/>
</dbReference>
<dbReference type="GO" id="GO:0008270">
    <property type="term" value="F:zinc ion binding"/>
    <property type="evidence" value="ECO:0007669"/>
    <property type="project" value="TreeGrafter"/>
</dbReference>
<comment type="subcellular location">
    <subcellularLocation>
        <location evidence="1">Endosome membrane</location>
        <topology evidence="1">Peripheral membrane protein</topology>
        <orientation evidence="1">Cytoplasmic side</orientation>
    </subcellularLocation>
    <subcellularLocation>
        <location evidence="2">Late endosome membrane</location>
    </subcellularLocation>
    <subcellularLocation>
        <location evidence="3">Lysosome membrane</location>
        <topology evidence="3">Peripheral membrane protein</topology>
        <orientation evidence="3">Cytoplasmic side</orientation>
    </subcellularLocation>
</comment>
<evidence type="ECO:0000259" key="8">
    <source>
        <dbReference type="PROSITE" id="PS51837"/>
    </source>
</evidence>
<dbReference type="RefSeq" id="XP_010872283.3">
    <property type="nucleotide sequence ID" value="XM_010873981.5"/>
</dbReference>
<dbReference type="OMA" id="CQETVIT"/>
<dbReference type="GeneTree" id="ENSGT00940000155366"/>
<dbReference type="AlphaFoldDB" id="A0A3P9A8X1"/>
<protein>
    <recommendedName>
        <fullName evidence="8">LITAF domain-containing protein</fullName>
    </recommendedName>
</protein>
<dbReference type="PANTHER" id="PTHR23292">
    <property type="entry name" value="LIPOPOLYSACCHARIDE-INDUCED TUMOR NECROSIS FACTOR-ALPHA FACTOR"/>
    <property type="match status" value="1"/>
</dbReference>
<comment type="similarity">
    <text evidence="4">Belongs to the CDIP1/LITAF family.</text>
</comment>
<dbReference type="InterPro" id="IPR037519">
    <property type="entry name" value="LITAF_fam"/>
</dbReference>
<dbReference type="SMART" id="SM00714">
    <property type="entry name" value="LITAF"/>
    <property type="match status" value="1"/>
</dbReference>
<feature type="domain" description="LITAF" evidence="8">
    <location>
        <begin position="81"/>
        <end position="164"/>
    </location>
</feature>
<dbReference type="RefSeq" id="XP_010872284.3">
    <property type="nucleotide sequence ID" value="XM_010873982.5"/>
</dbReference>
<dbReference type="OrthoDB" id="4713066at2759"/>
<dbReference type="PANTHER" id="PTHR23292:SF48">
    <property type="entry name" value="LIPOPOLYSACCHARIDE-INDUCED TUMOR NECROSIS FACTOR-ALPHA FACTOR HOMOLOG-RELATED"/>
    <property type="match status" value="1"/>
</dbReference>
<accession>A0A3P9A8X1</accession>
<dbReference type="Ensembl" id="ENSELUT00000026425.3">
    <property type="protein sequence ID" value="ENSELUP00000037152.2"/>
    <property type="gene ID" value="ENSELUG00000016701.3"/>
</dbReference>
<dbReference type="GO" id="GO:0098574">
    <property type="term" value="C:cytoplasmic side of lysosomal membrane"/>
    <property type="evidence" value="ECO:0007669"/>
    <property type="project" value="TreeGrafter"/>
</dbReference>
<name>A0A3P9A8X1_ESOLU</name>
<proteinExistence type="inferred from homology"/>
<evidence type="ECO:0000313" key="9">
    <source>
        <dbReference type="Ensembl" id="ENSELUP00000037152.2"/>
    </source>
</evidence>
<evidence type="ECO:0000256" key="2">
    <source>
        <dbReference type="ARBA" id="ARBA00004414"/>
    </source>
</evidence>
<evidence type="ECO:0000256" key="3">
    <source>
        <dbReference type="ARBA" id="ARBA00004630"/>
    </source>
</evidence>
<dbReference type="STRING" id="8010.ENSELUP00000037152"/>
<keyword evidence="7" id="KW-0472">Membrane</keyword>
<evidence type="ECO:0000256" key="5">
    <source>
        <dbReference type="ARBA" id="ARBA00022723"/>
    </source>
</evidence>
<evidence type="ECO:0000256" key="6">
    <source>
        <dbReference type="ARBA" id="ARBA00022833"/>
    </source>
</evidence>
<keyword evidence="10" id="KW-1185">Reference proteome</keyword>
<evidence type="ECO:0000256" key="7">
    <source>
        <dbReference type="ARBA" id="ARBA00023136"/>
    </source>
</evidence>
<reference evidence="9" key="4">
    <citation type="submission" date="2025-09" db="UniProtKB">
        <authorList>
            <consortium name="Ensembl"/>
        </authorList>
    </citation>
    <scope>IDENTIFICATION</scope>
</reference>
<dbReference type="Proteomes" id="UP000265140">
    <property type="component" value="Chromosome 11"/>
</dbReference>
<evidence type="ECO:0000313" key="10">
    <source>
        <dbReference type="Proteomes" id="UP000265140"/>
    </source>
</evidence>
<reference evidence="9" key="2">
    <citation type="submission" date="2020-02" db="EMBL/GenBank/DDBJ databases">
        <title>Esox lucius (northern pike) genome, fEsoLuc1, primary haplotype.</title>
        <authorList>
            <person name="Myers G."/>
            <person name="Karagic N."/>
            <person name="Meyer A."/>
            <person name="Pippel M."/>
            <person name="Reichard M."/>
            <person name="Winkler S."/>
            <person name="Tracey A."/>
            <person name="Sims Y."/>
            <person name="Howe K."/>
            <person name="Rhie A."/>
            <person name="Formenti G."/>
            <person name="Durbin R."/>
            <person name="Fedrigo O."/>
            <person name="Jarvis E.D."/>
        </authorList>
    </citation>
    <scope>NUCLEOTIDE SEQUENCE [LARGE SCALE GENOMIC DNA]</scope>
</reference>
<dbReference type="FunCoup" id="A0A3P9A8X1">
    <property type="interactions" value="64"/>
</dbReference>
<reference evidence="9" key="3">
    <citation type="submission" date="2025-08" db="UniProtKB">
        <authorList>
            <consortium name="Ensembl"/>
        </authorList>
    </citation>
    <scope>IDENTIFICATION</scope>
</reference>
<keyword evidence="6" id="KW-0862">Zinc</keyword>
<dbReference type="RefSeq" id="XP_010872282.3">
    <property type="nucleotide sequence ID" value="XM_010873980.5"/>
</dbReference>
<evidence type="ECO:0000256" key="4">
    <source>
        <dbReference type="ARBA" id="ARBA00005975"/>
    </source>
</evidence>
<dbReference type="InParanoid" id="A0A3P9A8X1"/>
<reference evidence="10" key="1">
    <citation type="journal article" date="2014" name="PLoS ONE">
        <title>The genome and linkage map of the northern pike (Esox lucius): conserved synteny revealed between the salmonid sister group and the Neoteleostei.</title>
        <authorList>
            <person name="Rondeau E.B."/>
            <person name="Minkley D.R."/>
            <person name="Leong J.S."/>
            <person name="Messmer A.M."/>
            <person name="Jantzen J.R."/>
            <person name="von Schalburg K.R."/>
            <person name="Lemon C."/>
            <person name="Bird N.H."/>
            <person name="Koop B.F."/>
        </authorList>
    </citation>
    <scope>NUCLEOTIDE SEQUENCE</scope>
</reference>
<organism evidence="9 10">
    <name type="scientific">Esox lucius</name>
    <name type="common">Northern pike</name>
    <dbReference type="NCBI Taxonomy" id="8010"/>
    <lineage>
        <taxon>Eukaryota</taxon>
        <taxon>Metazoa</taxon>
        <taxon>Chordata</taxon>
        <taxon>Craniata</taxon>
        <taxon>Vertebrata</taxon>
        <taxon>Euteleostomi</taxon>
        <taxon>Actinopterygii</taxon>
        <taxon>Neopterygii</taxon>
        <taxon>Teleostei</taxon>
        <taxon>Protacanthopterygii</taxon>
        <taxon>Esociformes</taxon>
        <taxon>Esocidae</taxon>
        <taxon>Esox</taxon>
    </lineage>
</organism>
<dbReference type="GeneID" id="105012868"/>